<evidence type="ECO:0000256" key="1">
    <source>
        <dbReference type="SAM" id="Phobius"/>
    </source>
</evidence>
<dbReference type="InterPro" id="IPR051608">
    <property type="entry name" value="RQC_Subunit_NEMF"/>
</dbReference>
<evidence type="ECO:0000259" key="2">
    <source>
        <dbReference type="Pfam" id="PF05670"/>
    </source>
</evidence>
<keyword evidence="1" id="KW-0472">Membrane</keyword>
<organism evidence="3 4">
    <name type="scientific">Entomospira nematocerorum</name>
    <dbReference type="NCBI Taxonomy" id="2719987"/>
    <lineage>
        <taxon>Bacteria</taxon>
        <taxon>Pseudomonadati</taxon>
        <taxon>Spirochaetota</taxon>
        <taxon>Spirochaetia</taxon>
        <taxon>Spirochaetales</taxon>
        <taxon>Spirochaetaceae</taxon>
        <taxon>Entomospira</taxon>
    </lineage>
</organism>
<gene>
    <name evidence="3" type="ORF">HCT46_04185</name>
</gene>
<dbReference type="GO" id="GO:1990112">
    <property type="term" value="C:RQC complex"/>
    <property type="evidence" value="ECO:0007669"/>
    <property type="project" value="TreeGrafter"/>
</dbReference>
<proteinExistence type="predicted"/>
<dbReference type="Gene3D" id="2.30.310.10">
    <property type="entry name" value="ibrinogen binding protein from staphylococcus aureus domain"/>
    <property type="match status" value="1"/>
</dbReference>
<keyword evidence="4" id="KW-1185">Reference proteome</keyword>
<dbReference type="GO" id="GO:0000049">
    <property type="term" value="F:tRNA binding"/>
    <property type="evidence" value="ECO:0007669"/>
    <property type="project" value="TreeGrafter"/>
</dbReference>
<dbReference type="GO" id="GO:0072344">
    <property type="term" value="P:rescue of stalled ribosome"/>
    <property type="evidence" value="ECO:0007669"/>
    <property type="project" value="TreeGrafter"/>
</dbReference>
<sequence length="439" mass="52871">MKDNSVSLNYFALNSVEIEALLAQYDMTNATIEQIYQDDYEHLIIKIYKNREKKYLVINLSKYSHFYIIDNYNNKRFKTLRFKELLQSKLRYGIISKIEYHRHDRSILFHVKRGNVVYFFLILLWAHVANIYLCTTQWILIDAYYRKKNEIAQRQIDRYRNTSYYLNFNKNNSEDVNRFIKKDASLHDEVAQFYRNKPMKEMQSSIKVSMIGVQQKRLEQYRSEHLRLQNSSLSVFIEAKEQEFFSRSYTSLEEYQLCYQQFQEEMLPLYTQQKRDAQRILHLSGLINKMEKENLTIGVRNEDAFKPLASIKKSFLQFESLSYRILVGRNSQSNDMLLRQYTRGLDYWFHIRADKGSHVIIKYRKDSHLSDEVIQDACALAHYYSKKRQQNEVEITFAQVKDLKKLKKSGLVDVQRGKTLFYVYSKERINRLLQEQFYE</sequence>
<reference evidence="3" key="1">
    <citation type="submission" date="2020-03" db="EMBL/GenBank/DDBJ databases">
        <title>Spirochaetal bacteria isolated from arthropods constitute a novel genus Entomospira genus novum within the order Spirochaetales.</title>
        <authorList>
            <person name="Grana-Miraglia L."/>
            <person name="Sikutova S."/>
            <person name="Fingerle V."/>
            <person name="Sing A."/>
            <person name="Castillo-Ramirez S."/>
            <person name="Margos G."/>
            <person name="Rudolf I."/>
        </authorList>
    </citation>
    <scope>NUCLEOTIDE SEQUENCE</scope>
    <source>
        <strain evidence="3">BR208</strain>
    </source>
</reference>
<dbReference type="PANTHER" id="PTHR15239">
    <property type="entry name" value="NUCLEAR EXPORT MEDIATOR FACTOR NEMF"/>
    <property type="match status" value="1"/>
</dbReference>
<comment type="caution">
    <text evidence="3">The sequence shown here is derived from an EMBL/GenBank/DDBJ whole genome shotgun (WGS) entry which is preliminary data.</text>
</comment>
<name>A0A968GF76_9SPIO</name>
<dbReference type="GO" id="GO:0043023">
    <property type="term" value="F:ribosomal large subunit binding"/>
    <property type="evidence" value="ECO:0007669"/>
    <property type="project" value="TreeGrafter"/>
</dbReference>
<dbReference type="PANTHER" id="PTHR15239:SF6">
    <property type="entry name" value="RIBOSOME QUALITY CONTROL COMPLEX SUBUNIT NEMF"/>
    <property type="match status" value="1"/>
</dbReference>
<protein>
    <submittedName>
        <fullName evidence="3">Fibronectin/fibrinogen-binding protein</fullName>
    </submittedName>
</protein>
<dbReference type="RefSeq" id="WP_167703538.1">
    <property type="nucleotide sequence ID" value="NZ_CP118168.1"/>
</dbReference>
<keyword evidence="1" id="KW-1133">Transmembrane helix</keyword>
<evidence type="ECO:0000313" key="3">
    <source>
        <dbReference type="EMBL" id="NIZ47113.1"/>
    </source>
</evidence>
<feature type="domain" description="NFACT RNA-binding" evidence="2">
    <location>
        <begin position="319"/>
        <end position="411"/>
    </location>
</feature>
<dbReference type="EMBL" id="JAATLK010000001">
    <property type="protein sequence ID" value="NIZ47113.1"/>
    <property type="molecule type" value="Genomic_DNA"/>
</dbReference>
<dbReference type="Proteomes" id="UP000752013">
    <property type="component" value="Unassembled WGS sequence"/>
</dbReference>
<feature type="transmembrane region" description="Helical" evidence="1">
    <location>
        <begin position="116"/>
        <end position="140"/>
    </location>
</feature>
<keyword evidence="1" id="KW-0812">Transmembrane</keyword>
<dbReference type="Pfam" id="PF05833">
    <property type="entry name" value="NFACT_N"/>
    <property type="match status" value="1"/>
</dbReference>
<dbReference type="Pfam" id="PF05670">
    <property type="entry name" value="NFACT-R_1"/>
    <property type="match status" value="1"/>
</dbReference>
<evidence type="ECO:0000313" key="4">
    <source>
        <dbReference type="Proteomes" id="UP000752013"/>
    </source>
</evidence>
<accession>A0A968GF76</accession>
<dbReference type="InterPro" id="IPR008532">
    <property type="entry name" value="NFACT_RNA-bd"/>
</dbReference>
<dbReference type="AlphaFoldDB" id="A0A968GF76"/>